<keyword evidence="8 11" id="KW-0406">Ion transport</keyword>
<gene>
    <name evidence="11" type="primary">atpB</name>
    <name evidence="13" type="ORF">NE863_16185</name>
</gene>
<comment type="function">
    <text evidence="11 12">Key component of the proton channel; it plays a direct role in the translocation of protons across the membrane.</text>
</comment>
<keyword evidence="4 11" id="KW-0138">CF(0)</keyword>
<dbReference type="InterPro" id="IPR035908">
    <property type="entry name" value="F0_ATP_A_sf"/>
</dbReference>
<feature type="transmembrane region" description="Helical" evidence="11">
    <location>
        <begin position="185"/>
        <end position="209"/>
    </location>
</feature>
<feature type="transmembrane region" description="Helical" evidence="11">
    <location>
        <begin position="84"/>
        <end position="108"/>
    </location>
</feature>
<dbReference type="PANTHER" id="PTHR11410:SF0">
    <property type="entry name" value="ATP SYNTHASE SUBUNIT A"/>
    <property type="match status" value="1"/>
</dbReference>
<keyword evidence="7 11" id="KW-1133">Transmembrane helix</keyword>
<dbReference type="RefSeq" id="WP_090295342.1">
    <property type="nucleotide sequence ID" value="NZ_CAXURO020000001.1"/>
</dbReference>
<keyword evidence="3 11" id="KW-0813">Transport</keyword>
<keyword evidence="9 11" id="KW-0472">Membrane</keyword>
<dbReference type="InterPro" id="IPR045083">
    <property type="entry name" value="ATP_synth_F0_asu_bact/mt"/>
</dbReference>
<protein>
    <recommendedName>
        <fullName evidence="11 12">ATP synthase subunit a</fullName>
    </recommendedName>
    <alternativeName>
        <fullName evidence="11">ATP synthase F0 sector subunit a</fullName>
    </alternativeName>
    <alternativeName>
        <fullName evidence="11">F-ATPase subunit 6</fullName>
    </alternativeName>
</protein>
<evidence type="ECO:0000256" key="9">
    <source>
        <dbReference type="ARBA" id="ARBA00023136"/>
    </source>
</evidence>
<organism evidence="13 14">
    <name type="scientific">Ensifer adhaerens</name>
    <name type="common">Sinorhizobium morelense</name>
    <dbReference type="NCBI Taxonomy" id="106592"/>
    <lineage>
        <taxon>Bacteria</taxon>
        <taxon>Pseudomonadati</taxon>
        <taxon>Pseudomonadota</taxon>
        <taxon>Alphaproteobacteria</taxon>
        <taxon>Hyphomicrobiales</taxon>
        <taxon>Rhizobiaceae</taxon>
        <taxon>Sinorhizobium/Ensifer group</taxon>
        <taxon>Ensifer</taxon>
    </lineage>
</organism>
<evidence type="ECO:0000313" key="14">
    <source>
        <dbReference type="Proteomes" id="UP001055460"/>
    </source>
</evidence>
<keyword evidence="11" id="KW-1003">Cell membrane</keyword>
<feature type="transmembrane region" description="Helical" evidence="11">
    <location>
        <begin position="114"/>
        <end position="134"/>
    </location>
</feature>
<evidence type="ECO:0000256" key="12">
    <source>
        <dbReference type="RuleBase" id="RU000483"/>
    </source>
</evidence>
<evidence type="ECO:0000256" key="2">
    <source>
        <dbReference type="ARBA" id="ARBA00006810"/>
    </source>
</evidence>
<feature type="transmembrane region" description="Helical" evidence="11">
    <location>
        <begin position="30"/>
        <end position="47"/>
    </location>
</feature>
<dbReference type="InterPro" id="IPR000568">
    <property type="entry name" value="ATP_synth_F0_asu"/>
</dbReference>
<evidence type="ECO:0000256" key="4">
    <source>
        <dbReference type="ARBA" id="ARBA00022547"/>
    </source>
</evidence>
<dbReference type="FunFam" id="1.20.120.220:FF:000003">
    <property type="entry name" value="ATP synthase subunit a"/>
    <property type="match status" value="1"/>
</dbReference>
<evidence type="ECO:0000256" key="7">
    <source>
        <dbReference type="ARBA" id="ARBA00022989"/>
    </source>
</evidence>
<sequence length="249" mass="27183">MAGPIEQFEIKSLFPIAEVGGHQISFTNSAAYMVLTIAIASLFLILSTRRRGLVPNRAQSAAEILYEFAAKTLRDNAGEKGMRFFPLVFSLFMFILTANLIGMFPYAFTVTSHIAVTFALAMLVFLTVTLYGLYRHGLGFLRLFMPSGVPLILAPIIIPIEVVSYLSRPVSHSVRLFAVMLAGHITLKVFAGFVVGLSGFGALGILAAIMPLLMTVALTGLELLMALIQAYIFTMLTCMYLNDALHPSH</sequence>
<dbReference type="CDD" id="cd00310">
    <property type="entry name" value="ATP-synt_Fo_a_6"/>
    <property type="match status" value="1"/>
</dbReference>
<dbReference type="NCBIfam" id="TIGR01131">
    <property type="entry name" value="ATP_synt_6_or_A"/>
    <property type="match status" value="1"/>
</dbReference>
<name>A0A9Q9DBI3_ENSAD</name>
<dbReference type="OrthoDB" id="9809130at2"/>
<accession>A0A9Q9DBI3</accession>
<dbReference type="PRINTS" id="PR00123">
    <property type="entry name" value="ATPASEA"/>
</dbReference>
<dbReference type="Pfam" id="PF00119">
    <property type="entry name" value="ATP-synt_A"/>
    <property type="match status" value="1"/>
</dbReference>
<evidence type="ECO:0000256" key="3">
    <source>
        <dbReference type="ARBA" id="ARBA00022448"/>
    </source>
</evidence>
<reference evidence="13" key="1">
    <citation type="submission" date="2022-06" db="EMBL/GenBank/DDBJ databases">
        <title>Physiological and biochemical characterization and genomic elucidation of a strain of the genus Ensifer adhaerens M8 that combines arsenic oxidation and chromium reduction.</title>
        <authorList>
            <person name="Li X."/>
            <person name="Yu c."/>
        </authorList>
    </citation>
    <scope>NUCLEOTIDE SEQUENCE</scope>
    <source>
        <strain evidence="13">M8</strain>
    </source>
</reference>
<evidence type="ECO:0000256" key="1">
    <source>
        <dbReference type="ARBA" id="ARBA00004141"/>
    </source>
</evidence>
<comment type="subcellular location">
    <subcellularLocation>
        <location evidence="11 12">Cell membrane</location>
        <topology evidence="11 12">Multi-pass membrane protein</topology>
    </subcellularLocation>
    <subcellularLocation>
        <location evidence="1">Membrane</location>
        <topology evidence="1">Multi-pass membrane protein</topology>
    </subcellularLocation>
</comment>
<dbReference type="EMBL" id="CP098807">
    <property type="protein sequence ID" value="USJ25374.1"/>
    <property type="molecule type" value="Genomic_DNA"/>
</dbReference>
<keyword evidence="5 11" id="KW-0812">Transmembrane</keyword>
<dbReference type="GO" id="GO:0005886">
    <property type="term" value="C:plasma membrane"/>
    <property type="evidence" value="ECO:0007669"/>
    <property type="project" value="UniProtKB-SubCell"/>
</dbReference>
<evidence type="ECO:0000256" key="11">
    <source>
        <dbReference type="HAMAP-Rule" id="MF_01393"/>
    </source>
</evidence>
<keyword evidence="6 11" id="KW-0375">Hydrogen ion transport</keyword>
<evidence type="ECO:0000256" key="10">
    <source>
        <dbReference type="ARBA" id="ARBA00023310"/>
    </source>
</evidence>
<dbReference type="SUPFAM" id="SSF81336">
    <property type="entry name" value="F1F0 ATP synthase subunit A"/>
    <property type="match status" value="1"/>
</dbReference>
<dbReference type="NCBIfam" id="NF004482">
    <property type="entry name" value="PRK05815.2-4"/>
    <property type="match status" value="1"/>
</dbReference>
<evidence type="ECO:0000256" key="6">
    <source>
        <dbReference type="ARBA" id="ARBA00022781"/>
    </source>
</evidence>
<dbReference type="HAMAP" id="MF_01393">
    <property type="entry name" value="ATP_synth_a_bact"/>
    <property type="match status" value="1"/>
</dbReference>
<dbReference type="PANTHER" id="PTHR11410">
    <property type="entry name" value="ATP SYNTHASE SUBUNIT A"/>
    <property type="match status" value="1"/>
</dbReference>
<dbReference type="GO" id="GO:0045259">
    <property type="term" value="C:proton-transporting ATP synthase complex"/>
    <property type="evidence" value="ECO:0007669"/>
    <property type="project" value="UniProtKB-KW"/>
</dbReference>
<evidence type="ECO:0000313" key="13">
    <source>
        <dbReference type="EMBL" id="USJ25374.1"/>
    </source>
</evidence>
<dbReference type="GO" id="GO:0046933">
    <property type="term" value="F:proton-transporting ATP synthase activity, rotational mechanism"/>
    <property type="evidence" value="ECO:0007669"/>
    <property type="project" value="UniProtKB-UniRule"/>
</dbReference>
<evidence type="ECO:0000256" key="5">
    <source>
        <dbReference type="ARBA" id="ARBA00022692"/>
    </source>
</evidence>
<proteinExistence type="inferred from homology"/>
<keyword evidence="10 11" id="KW-0066">ATP synthesis</keyword>
<dbReference type="Gene3D" id="1.20.120.220">
    <property type="entry name" value="ATP synthase, F0 complex, subunit A"/>
    <property type="match status" value="1"/>
</dbReference>
<dbReference type="Proteomes" id="UP001055460">
    <property type="component" value="Chromosome"/>
</dbReference>
<evidence type="ECO:0000256" key="8">
    <source>
        <dbReference type="ARBA" id="ARBA00023065"/>
    </source>
</evidence>
<feature type="transmembrane region" description="Helical" evidence="11">
    <location>
        <begin position="143"/>
        <end position="165"/>
    </location>
</feature>
<dbReference type="AlphaFoldDB" id="A0A9Q9DBI3"/>
<comment type="similarity">
    <text evidence="2 11 12">Belongs to the ATPase A chain family.</text>
</comment>